<keyword evidence="2" id="KW-1185">Reference proteome</keyword>
<dbReference type="AlphaFoldDB" id="A0A3P6TC22"/>
<dbReference type="EMBL" id="UYRX01000720">
    <property type="protein sequence ID" value="VDK85686.1"/>
    <property type="molecule type" value="Genomic_DNA"/>
</dbReference>
<protein>
    <submittedName>
        <fullName evidence="1">Uncharacterized protein</fullName>
    </submittedName>
</protein>
<organism evidence="1 2">
    <name type="scientific">Litomosoides sigmodontis</name>
    <name type="common">Filarial nematode worm</name>
    <dbReference type="NCBI Taxonomy" id="42156"/>
    <lineage>
        <taxon>Eukaryota</taxon>
        <taxon>Metazoa</taxon>
        <taxon>Ecdysozoa</taxon>
        <taxon>Nematoda</taxon>
        <taxon>Chromadorea</taxon>
        <taxon>Rhabditida</taxon>
        <taxon>Spirurina</taxon>
        <taxon>Spiruromorpha</taxon>
        <taxon>Filarioidea</taxon>
        <taxon>Onchocercidae</taxon>
        <taxon>Litomosoides</taxon>
    </lineage>
</organism>
<gene>
    <name evidence="1" type="ORF">NLS_LOCUS7245</name>
</gene>
<reference evidence="1 2" key="1">
    <citation type="submission" date="2018-08" db="EMBL/GenBank/DDBJ databases">
        <authorList>
            <person name="Laetsch R D."/>
            <person name="Stevens L."/>
            <person name="Kumar S."/>
            <person name="Blaxter L. M."/>
        </authorList>
    </citation>
    <scope>NUCLEOTIDE SEQUENCE [LARGE SCALE GENOMIC DNA]</scope>
</reference>
<dbReference type="Proteomes" id="UP000277928">
    <property type="component" value="Unassembled WGS sequence"/>
</dbReference>
<proteinExistence type="predicted"/>
<accession>A0A3P6TC22</accession>
<name>A0A3P6TC22_LITSI</name>
<sequence>MKVSALIIGISNKKDLMKFDGDIVNPANEVNQLIVLNFRMQQRLGKNRLRSWSVNSSRHRPYVLLLPLLQTSHNNRTARSVAVGEVGRKDGAENFQCDHPSTSSITFERSTLLPGNGKQKLNTEGAAAIGEIIRGVGNSPSAPSREIPERFTS</sequence>
<evidence type="ECO:0000313" key="2">
    <source>
        <dbReference type="Proteomes" id="UP000277928"/>
    </source>
</evidence>
<evidence type="ECO:0000313" key="1">
    <source>
        <dbReference type="EMBL" id="VDK85686.1"/>
    </source>
</evidence>